<keyword evidence="1" id="KW-0597">Phosphoprotein</keyword>
<dbReference type="PROSITE" id="PS50081">
    <property type="entry name" value="ZF_DAG_PE_2"/>
    <property type="match status" value="1"/>
</dbReference>
<dbReference type="SUPFAM" id="SSF50729">
    <property type="entry name" value="PH domain-like"/>
    <property type="match status" value="1"/>
</dbReference>
<dbReference type="InterPro" id="IPR001849">
    <property type="entry name" value="PH_domain"/>
</dbReference>
<dbReference type="InterPro" id="IPR046349">
    <property type="entry name" value="C1-like_sf"/>
</dbReference>
<name>A0A0K0D7R6_ANGCA</name>
<feature type="domain" description="Phorbol-ester/DAG-type" evidence="5">
    <location>
        <begin position="1"/>
        <end position="24"/>
    </location>
</feature>
<accession>A0A0K0D7R6</accession>
<dbReference type="CDD" id="cd00029">
    <property type="entry name" value="C1"/>
    <property type="match status" value="1"/>
</dbReference>
<reference evidence="7" key="2">
    <citation type="submission" date="2017-02" db="UniProtKB">
        <authorList>
            <consortium name="WormBaseParasite"/>
        </authorList>
    </citation>
    <scope>IDENTIFICATION</scope>
</reference>
<organism evidence="6 7">
    <name type="scientific">Angiostrongylus cantonensis</name>
    <name type="common">Rat lungworm</name>
    <dbReference type="NCBI Taxonomy" id="6313"/>
    <lineage>
        <taxon>Eukaryota</taxon>
        <taxon>Metazoa</taxon>
        <taxon>Ecdysozoa</taxon>
        <taxon>Nematoda</taxon>
        <taxon>Chromadorea</taxon>
        <taxon>Rhabditida</taxon>
        <taxon>Rhabditina</taxon>
        <taxon>Rhabditomorpha</taxon>
        <taxon>Strongyloidea</taxon>
        <taxon>Metastrongylidae</taxon>
        <taxon>Angiostrongylus</taxon>
    </lineage>
</organism>
<evidence type="ECO:0000313" key="7">
    <source>
        <dbReference type="WBParaSite" id="ACAC_0000611101-mRNA-1"/>
    </source>
</evidence>
<evidence type="ECO:0000313" key="6">
    <source>
        <dbReference type="Proteomes" id="UP000035642"/>
    </source>
</evidence>
<proteinExistence type="predicted"/>
<dbReference type="SUPFAM" id="SSF57889">
    <property type="entry name" value="Cysteine-rich domain"/>
    <property type="match status" value="1"/>
</dbReference>
<dbReference type="PROSITE" id="PS50003">
    <property type="entry name" value="PH_DOMAIN"/>
    <property type="match status" value="1"/>
</dbReference>
<dbReference type="Proteomes" id="UP000035642">
    <property type="component" value="Unassembled WGS sequence"/>
</dbReference>
<evidence type="ECO:0000256" key="2">
    <source>
        <dbReference type="ARBA" id="ARBA00022723"/>
    </source>
</evidence>
<feature type="domain" description="PH" evidence="4">
    <location>
        <begin position="81"/>
        <end position="172"/>
    </location>
</feature>
<dbReference type="AlphaFoldDB" id="A0A0K0D7R6"/>
<keyword evidence="3" id="KW-0862">Zinc</keyword>
<keyword evidence="6" id="KW-1185">Reference proteome</keyword>
<protein>
    <submittedName>
        <fullName evidence="7">PH domain-containing protein</fullName>
    </submittedName>
</protein>
<reference evidence="6" key="1">
    <citation type="submission" date="2012-09" db="EMBL/GenBank/DDBJ databases">
        <authorList>
            <person name="Martin A.A."/>
        </authorList>
    </citation>
    <scope>NUCLEOTIDE SEQUENCE</scope>
</reference>
<dbReference type="InterPro" id="IPR011993">
    <property type="entry name" value="PH-like_dom_sf"/>
</dbReference>
<evidence type="ECO:0000256" key="1">
    <source>
        <dbReference type="ARBA" id="ARBA00022553"/>
    </source>
</evidence>
<dbReference type="WBParaSite" id="ACAC_0000611101-mRNA-1">
    <property type="protein sequence ID" value="ACAC_0000611101-mRNA-1"/>
    <property type="gene ID" value="ACAC_0000611101"/>
</dbReference>
<keyword evidence="2" id="KW-0479">Metal-binding</keyword>
<evidence type="ECO:0000256" key="3">
    <source>
        <dbReference type="ARBA" id="ARBA00022833"/>
    </source>
</evidence>
<dbReference type="Gene3D" id="2.30.29.30">
    <property type="entry name" value="Pleckstrin-homology domain (PH domain)/Phosphotyrosine-binding domain (PTB)"/>
    <property type="match status" value="1"/>
</dbReference>
<dbReference type="InterPro" id="IPR002219">
    <property type="entry name" value="PKC_DAG/PE"/>
</dbReference>
<dbReference type="Pfam" id="PF00169">
    <property type="entry name" value="PH"/>
    <property type="match status" value="1"/>
</dbReference>
<dbReference type="GO" id="GO:0046872">
    <property type="term" value="F:metal ion binding"/>
    <property type="evidence" value="ECO:0007669"/>
    <property type="project" value="UniProtKB-KW"/>
</dbReference>
<evidence type="ECO:0000259" key="5">
    <source>
        <dbReference type="PROSITE" id="PS50081"/>
    </source>
</evidence>
<dbReference type="STRING" id="6313.A0A0K0D7R6"/>
<sequence>QGQRCRQCGVIAHDKCIVNVTWACSEQVSTGAHLPLETTLRSPTENMGTVAHNETLRSDGDGITHTLTLNHGTNLSSHNTVPLHKGYLSKKGAKFKLWAPRWFELEANSHKMYYYESEHELECRGYIDLCDVGSVEVETNGNKAILEVFGCCVILLEFLKLQWIILFVDSKN</sequence>
<evidence type="ECO:0000259" key="4">
    <source>
        <dbReference type="PROSITE" id="PS50003"/>
    </source>
</evidence>